<evidence type="ECO:0000313" key="4">
    <source>
        <dbReference type="Proteomes" id="UP000302218"/>
    </source>
</evidence>
<name>A0A4P8WQA1_9EURY</name>
<organism evidence="3 4">
    <name type="scientific">Natrinema versiforme</name>
    <dbReference type="NCBI Taxonomy" id="88724"/>
    <lineage>
        <taxon>Archaea</taxon>
        <taxon>Methanobacteriati</taxon>
        <taxon>Methanobacteriota</taxon>
        <taxon>Stenosarchaea group</taxon>
        <taxon>Halobacteria</taxon>
        <taxon>Halobacteriales</taxon>
        <taxon>Natrialbaceae</taxon>
        <taxon>Natrinema</taxon>
    </lineage>
</organism>
<sequence length="294" mass="32158">MYPTGSLEDDVQRRVYEYVERNGAVTPAELARSIEIDDGRAHSKPARSGTYTETVAPDPDELRSCLEALQAEGYLTEVDGKFRVALEATTTDLECGDGVVTIRPAREEDREGVVETMRTVAADGTYVVAESVATELEREPAIVRANEERSRVCFVAEFEEGTDEERDESDADEAGTGSEAEVDSSGTGGHGRGEIIGWLHLDAPELSSLRHTAEVTVGVDPAFRRQGVGSSLLEYGLEWAAGAGYQKVYQNLPGTNEAAIEFLEDNGWQREGEHEGQYCLEGEFVDEIMLATWP</sequence>
<dbReference type="InterPro" id="IPR016181">
    <property type="entry name" value="Acyl_CoA_acyltransferase"/>
</dbReference>
<dbReference type="SUPFAM" id="SSF55729">
    <property type="entry name" value="Acyl-CoA N-acyltransferases (Nat)"/>
    <property type="match status" value="1"/>
</dbReference>
<feature type="region of interest" description="Disordered" evidence="1">
    <location>
        <begin position="35"/>
        <end position="58"/>
    </location>
</feature>
<dbReference type="PANTHER" id="PTHR43072">
    <property type="entry name" value="N-ACETYLTRANSFERASE"/>
    <property type="match status" value="1"/>
</dbReference>
<dbReference type="Pfam" id="PF00583">
    <property type="entry name" value="Acetyltransf_1"/>
    <property type="match status" value="1"/>
</dbReference>
<feature type="compositionally biased region" description="Acidic residues" evidence="1">
    <location>
        <begin position="157"/>
        <end position="173"/>
    </location>
</feature>
<dbReference type="AlphaFoldDB" id="A0A4P8WQA1"/>
<proteinExistence type="predicted"/>
<accession>A0A4P8WQA1</accession>
<protein>
    <submittedName>
        <fullName evidence="3">GNAT family N-acetyltransferase</fullName>
    </submittedName>
</protein>
<feature type="domain" description="N-acetyltransferase" evidence="2">
    <location>
        <begin position="100"/>
        <end position="291"/>
    </location>
</feature>
<evidence type="ECO:0000256" key="1">
    <source>
        <dbReference type="SAM" id="MobiDB-lite"/>
    </source>
</evidence>
<keyword evidence="3" id="KW-0808">Transferase</keyword>
<evidence type="ECO:0000259" key="2">
    <source>
        <dbReference type="PROSITE" id="PS51186"/>
    </source>
</evidence>
<evidence type="ECO:0000313" key="3">
    <source>
        <dbReference type="EMBL" id="QCS44351.1"/>
    </source>
</evidence>
<reference evidence="4" key="1">
    <citation type="submission" date="2019-05" db="EMBL/GenBank/DDBJ databases">
        <title>Genome sequence and methylation pattern of the halophilic Archaeon Natrinema versiforme BOL5-4.</title>
        <authorList>
            <person name="DasSarma P."/>
            <person name="Anton B.P."/>
            <person name="DasSarma S.L."/>
            <person name="Martinez F.L."/>
            <person name="Guzman D."/>
            <person name="Roberts R.J."/>
            <person name="DasSarma S."/>
        </authorList>
    </citation>
    <scope>NUCLEOTIDE SEQUENCE [LARGE SCALE GENOMIC DNA]</scope>
    <source>
        <strain evidence="4">BOL5-4</strain>
    </source>
</reference>
<dbReference type="EMBL" id="CP040330">
    <property type="protein sequence ID" value="QCS44351.1"/>
    <property type="molecule type" value="Genomic_DNA"/>
</dbReference>
<dbReference type="GO" id="GO:0016747">
    <property type="term" value="F:acyltransferase activity, transferring groups other than amino-acyl groups"/>
    <property type="evidence" value="ECO:0007669"/>
    <property type="project" value="InterPro"/>
</dbReference>
<feature type="region of interest" description="Disordered" evidence="1">
    <location>
        <begin position="157"/>
        <end position="189"/>
    </location>
</feature>
<dbReference type="Gene3D" id="3.40.630.30">
    <property type="match status" value="1"/>
</dbReference>
<dbReference type="InterPro" id="IPR000182">
    <property type="entry name" value="GNAT_dom"/>
</dbReference>
<dbReference type="KEGG" id="nvr:FEJ81_14865"/>
<dbReference type="CDD" id="cd04301">
    <property type="entry name" value="NAT_SF"/>
    <property type="match status" value="1"/>
</dbReference>
<dbReference type="PANTHER" id="PTHR43072:SF52">
    <property type="entry name" value="GCN5-RELATED N-ACETYLTRANSFERASE"/>
    <property type="match status" value="1"/>
</dbReference>
<dbReference type="Proteomes" id="UP000302218">
    <property type="component" value="Chromosome"/>
</dbReference>
<dbReference type="PROSITE" id="PS51186">
    <property type="entry name" value="GNAT"/>
    <property type="match status" value="1"/>
</dbReference>
<gene>
    <name evidence="3" type="ORF">FEJ81_14865</name>
</gene>